<organism evidence="3 4">
    <name type="scientific">Pomacea canaliculata</name>
    <name type="common">Golden apple snail</name>
    <dbReference type="NCBI Taxonomy" id="400727"/>
    <lineage>
        <taxon>Eukaryota</taxon>
        <taxon>Metazoa</taxon>
        <taxon>Spiralia</taxon>
        <taxon>Lophotrochozoa</taxon>
        <taxon>Mollusca</taxon>
        <taxon>Gastropoda</taxon>
        <taxon>Caenogastropoda</taxon>
        <taxon>Architaenioglossa</taxon>
        <taxon>Ampullarioidea</taxon>
        <taxon>Ampullariidae</taxon>
        <taxon>Pomacea</taxon>
    </lineage>
</organism>
<reference evidence="3 4" key="1">
    <citation type="submission" date="2018-04" db="EMBL/GenBank/DDBJ databases">
        <title>The genome of golden apple snail Pomacea canaliculata provides insight into stress tolerance and invasive adaptation.</title>
        <authorList>
            <person name="Liu C."/>
            <person name="Liu B."/>
            <person name="Ren Y."/>
            <person name="Zhang Y."/>
            <person name="Wang H."/>
            <person name="Li S."/>
            <person name="Jiang F."/>
            <person name="Yin L."/>
            <person name="Zhang G."/>
            <person name="Qian W."/>
            <person name="Fan W."/>
        </authorList>
    </citation>
    <scope>NUCLEOTIDE SEQUENCE [LARGE SCALE GENOMIC DNA]</scope>
    <source>
        <strain evidence="3">SZHN2017</strain>
        <tissue evidence="3">Muscle</tissue>
    </source>
</reference>
<feature type="compositionally biased region" description="Acidic residues" evidence="1">
    <location>
        <begin position="1448"/>
        <end position="1460"/>
    </location>
</feature>
<feature type="compositionally biased region" description="Low complexity" evidence="1">
    <location>
        <begin position="1783"/>
        <end position="1801"/>
    </location>
</feature>
<feature type="compositionally biased region" description="Acidic residues" evidence="1">
    <location>
        <begin position="1390"/>
        <end position="1427"/>
    </location>
</feature>
<keyword evidence="4" id="KW-1185">Reference proteome</keyword>
<feature type="region of interest" description="Disordered" evidence="1">
    <location>
        <begin position="1761"/>
        <end position="1801"/>
    </location>
</feature>
<dbReference type="InterPro" id="IPR015671">
    <property type="entry name" value="GSCR1_dom"/>
</dbReference>
<feature type="region of interest" description="Disordered" evidence="1">
    <location>
        <begin position="1537"/>
        <end position="1575"/>
    </location>
</feature>
<feature type="compositionally biased region" description="Low complexity" evidence="1">
    <location>
        <begin position="610"/>
        <end position="633"/>
    </location>
</feature>
<feature type="compositionally biased region" description="Pro residues" evidence="1">
    <location>
        <begin position="677"/>
        <end position="689"/>
    </location>
</feature>
<feature type="compositionally biased region" description="Basic and acidic residues" evidence="1">
    <location>
        <begin position="1542"/>
        <end position="1572"/>
    </location>
</feature>
<evidence type="ECO:0000313" key="3">
    <source>
        <dbReference type="EMBL" id="PVD33514.1"/>
    </source>
</evidence>
<feature type="region of interest" description="Disordered" evidence="1">
    <location>
        <begin position="1639"/>
        <end position="1682"/>
    </location>
</feature>
<comment type="caution">
    <text evidence="3">The sequence shown here is derived from an EMBL/GenBank/DDBJ whole genome shotgun (WGS) entry which is preliminary data.</text>
</comment>
<dbReference type="OrthoDB" id="2556847at2759"/>
<feature type="region of interest" description="Disordered" evidence="1">
    <location>
        <begin position="184"/>
        <end position="239"/>
    </location>
</feature>
<feature type="compositionally biased region" description="Basic residues" evidence="1">
    <location>
        <begin position="691"/>
        <end position="700"/>
    </location>
</feature>
<dbReference type="Pfam" id="PF15249">
    <property type="entry name" value="GLTSCR1"/>
    <property type="match status" value="1"/>
</dbReference>
<name>A0A2T7PJB9_POMCA</name>
<feature type="compositionally biased region" description="Basic and acidic residues" evidence="1">
    <location>
        <begin position="1656"/>
        <end position="1665"/>
    </location>
</feature>
<dbReference type="Proteomes" id="UP000245119">
    <property type="component" value="Linkage Group LG3"/>
</dbReference>
<evidence type="ECO:0000256" key="1">
    <source>
        <dbReference type="SAM" id="MobiDB-lite"/>
    </source>
</evidence>
<feature type="region of interest" description="Disordered" evidence="1">
    <location>
        <begin position="610"/>
        <end position="634"/>
    </location>
</feature>
<feature type="region of interest" description="Disordered" evidence="1">
    <location>
        <begin position="657"/>
        <end position="710"/>
    </location>
</feature>
<feature type="compositionally biased region" description="Low complexity" evidence="1">
    <location>
        <begin position="1500"/>
        <end position="1510"/>
    </location>
</feature>
<accession>A0A2T7PJB9</accession>
<evidence type="ECO:0000259" key="2">
    <source>
        <dbReference type="Pfam" id="PF15249"/>
    </source>
</evidence>
<proteinExistence type="predicted"/>
<sequence>MKKKRAKLKSLSVCNVDPNIFNFIDVGNSAVSPNLEDAVGFTWADDLISSAELDPSNNSDNSGQSISQAAAAQQHVATAVQQHVLQNAVLQQQQNMGGLQLLAMGQQQPTQQIVSASDAVGISAHQVLQNQTILQGLGQQQIGSQFILKTTPGTATSIHLTQGQGHLTQTSAGSTTINGAPSQFMSSSSPVVSGPCTPSQSPGPHLSRTLTPNQALSAASGQPQITTISHPSSQQHITGATVTAAAPSSINFLQLPQSQISQQMPLQGFVTNQTAQQNNLLQGHAVLASHGSNIVHTQNALIQNPNVVNVNVAHVLPNQLNLQGALIQTAQGKFLIQAPAGGQQLPGQLNLSSLSSLGLGQSLGQASGNVALGSGSVSGQQPNFSLVNLGGPQGQQILIQRAAVSGTNIQAGPGQTNLILRTVTPSPLLQQSAQHLQTTASTAQTVNMTSAQVPQQLVAQTSAAQNLQLQQLIAGGGTQSLRLVSQPTTGAPQQGQMQTPVSSGVLLGQVMSGNQSVQQVRLIGQQAAQASSKPNTVTLNLPSQNLNLQQLQSLQRFQLSQAFTSPQQQFVIQQQQQQQLQPQSQMMSSSPVVTGSTVASSLPTSVQAANAISSNQSKKSKKLNSSVTSSNSQPGVFDNILSQALITSGIEPDDSYMDMFGGVTLDHSATPQLQSTPSPPPQLPPPPQQPTKKKKKKKKEASRDQEPALPVVLSSTKDLSKLGMTTASSTPVTVTISQSGISLQGTALQAGLLNSTYLASSQTNTATVGLPAVATTTTIGFVQKGAITSNAGVGTGTTTSVHSRGGKQGPPNVSVKPLVPNPQLSLEEKRTLLNIQTEITRLQKKPPSSLTEAERIQLQQLDMQRRKLVCQAQNQLRNAINSQKQQQQSVAVGQQTPFRISPNMVGQPLVAPAQLTSFQSVQQQDLHGADVKPLSTSTLQIQPKGSSGVSGKLRLLPAKTEPGLKMIQGGMTSETKPVLVAGSVQTSVSGPLGAAGCQMGGQTSTAGLVMTVSGQQPSVEASGSMVAGQPGVVHVHFGQSSSGMTGPAGATPQQVLLQSPHKVTVVSKGTATAVMTTAKVGAIAPQSSPSVQHVMAVTSLPPSEPRPVQIKIANQVMMLQLTPSQQEKLELHLSRMSLEQQQAFLQSQQHILAKLQRGTENALQTQTQAAAVHSASGTSISAAAVAAPTVVAAVSSDAGKKLQVVTASSAAAVMPKQLENLPLTVQQALENSHIKAEPCQSTQNSSPCKRVEIPKVSLIHQQLSRDQANALAPDTKSGFHTSREACRRLLRYHVFQFSGPSPEEFEQADDDFESISEELIEKKDTMLAKYRLLLLQESTRGFPSSEMVFIQRMMNQDMHNVLKDEKRIIEKDPDVFVPMPTKYLLKKDPQEEEEEEEVEEEEVEEEYDQDEEIDDESDAGEEEEEEEHGNKSGNTGDDVDSDHRHHDDDDDDDDGADDENCATYDSFEMEDRDDAGAPSEQSDEQVSSANTSHDDSFEAPSSGGKSGLPSPVAPSPSPSAPSRGLVKLVIRNDGKGFTSRLALERQKSSESDHRKLRTRSREGSKESSKDTKITSPALDLKISEIKREIKKEGIDDSMYGSVVNKEFKVEEKDKFSRTSLSVKLERLSEKTSQEYGIGVVNRASAGGSSRKRKHGNLHESADTSRHKYHQHASCDSGDSGARDHSAAKRELIDCSGDNNGDVSGCGASSSDIGIVPDRVRDMASESRHDGTVVECKDVQKCNQQEGNEGLLNQKHYKSIGSNSQRQAFISHSEDASRLHRRSNSSSSGSSSVSRAHVSVSSASEMESAIDSIIDMELDHQQLQQQAGHHHSDSVDLSDFGVHSPLPVDINSMQPPAFPGHIPSNLIETERMFNIGSDNEMEGSFESDGTDPQGSMMNAQMRHAINSILNSSGGSGENGEGYGHCQAEPFGSLEGITGEYEGTVTNSDIPDSQEECDDSDDAGEGCSAEEERVRNLASGTEGMDDDLDAAVQSILM</sequence>
<feature type="region of interest" description="Disordered" evidence="1">
    <location>
        <begin position="1820"/>
        <end position="1839"/>
    </location>
</feature>
<feature type="domain" description="GLTSCR protein conserved" evidence="2">
    <location>
        <begin position="1266"/>
        <end position="1367"/>
    </location>
</feature>
<dbReference type="STRING" id="400727.A0A2T7PJB9"/>
<feature type="compositionally biased region" description="Polar residues" evidence="1">
    <location>
        <begin position="208"/>
        <end position="239"/>
    </location>
</feature>
<feature type="region of interest" description="Disordered" evidence="1">
    <location>
        <begin position="1380"/>
        <end position="1525"/>
    </location>
</feature>
<gene>
    <name evidence="3" type="ORF">C0Q70_04770</name>
</gene>
<feature type="compositionally biased region" description="Low complexity" evidence="1">
    <location>
        <begin position="184"/>
        <end position="199"/>
    </location>
</feature>
<evidence type="ECO:0000313" key="4">
    <source>
        <dbReference type="Proteomes" id="UP000245119"/>
    </source>
</evidence>
<feature type="region of interest" description="Disordered" evidence="1">
    <location>
        <begin position="795"/>
        <end position="819"/>
    </location>
</feature>
<feature type="compositionally biased region" description="Acidic residues" evidence="1">
    <location>
        <begin position="1950"/>
        <end position="1962"/>
    </location>
</feature>
<protein>
    <recommendedName>
        <fullName evidence="2">GLTSCR protein conserved domain-containing protein</fullName>
    </recommendedName>
</protein>
<dbReference type="EMBL" id="PZQS01000003">
    <property type="protein sequence ID" value="PVD33514.1"/>
    <property type="molecule type" value="Genomic_DNA"/>
</dbReference>
<feature type="region of interest" description="Disordered" evidence="1">
    <location>
        <begin position="1944"/>
        <end position="1986"/>
    </location>
</feature>